<evidence type="ECO:0000313" key="3">
    <source>
        <dbReference type="Proteomes" id="UP000005408"/>
    </source>
</evidence>
<sequence>MDAKRSFELKEIAYKFNLCSICRERRLEMKMAPKEMCFRCAKEKTSIKIFSSDNNMDPKSVPSELQDPTIVEQQLISRISPAINIHMLKHGGIASSGHCVTFPQQINEPATDLPKLPSEINILKVKRKGKNDSSKEYRVRRYIVQNALCTLRTIFTPIPDKDSKFPDVTVPYPVIYIEDECPCVEYCNF</sequence>
<reference evidence="2" key="1">
    <citation type="submission" date="2022-08" db="UniProtKB">
        <authorList>
            <consortium name="EnsemblMetazoa"/>
        </authorList>
    </citation>
    <scope>IDENTIFICATION</scope>
    <source>
        <strain evidence="2">05x7-T-G4-1.051#20</strain>
    </source>
</reference>
<accession>A0A8W8K315</accession>
<name>A0A8W8K315_MAGGI</name>
<proteinExistence type="predicted"/>
<evidence type="ECO:0000259" key="1">
    <source>
        <dbReference type="Pfam" id="PF20209"/>
    </source>
</evidence>
<dbReference type="EnsemblMetazoa" id="G21897.1">
    <property type="protein sequence ID" value="G21897.1:cds"/>
    <property type="gene ID" value="G21897"/>
</dbReference>
<keyword evidence="3" id="KW-1185">Reference proteome</keyword>
<dbReference type="Proteomes" id="UP000005408">
    <property type="component" value="Unassembled WGS sequence"/>
</dbReference>
<dbReference type="InterPro" id="IPR046700">
    <property type="entry name" value="DUF6570"/>
</dbReference>
<dbReference type="Pfam" id="PF20209">
    <property type="entry name" value="DUF6570"/>
    <property type="match status" value="1"/>
</dbReference>
<protein>
    <recommendedName>
        <fullName evidence="1">DUF6570 domain-containing protein</fullName>
    </recommendedName>
</protein>
<feature type="domain" description="DUF6570" evidence="1">
    <location>
        <begin position="48"/>
        <end position="152"/>
    </location>
</feature>
<evidence type="ECO:0000313" key="2">
    <source>
        <dbReference type="EnsemblMetazoa" id="G21897.1:cds"/>
    </source>
</evidence>
<organism evidence="2 3">
    <name type="scientific">Magallana gigas</name>
    <name type="common">Pacific oyster</name>
    <name type="synonym">Crassostrea gigas</name>
    <dbReference type="NCBI Taxonomy" id="29159"/>
    <lineage>
        <taxon>Eukaryota</taxon>
        <taxon>Metazoa</taxon>
        <taxon>Spiralia</taxon>
        <taxon>Lophotrochozoa</taxon>
        <taxon>Mollusca</taxon>
        <taxon>Bivalvia</taxon>
        <taxon>Autobranchia</taxon>
        <taxon>Pteriomorphia</taxon>
        <taxon>Ostreida</taxon>
        <taxon>Ostreoidea</taxon>
        <taxon>Ostreidae</taxon>
        <taxon>Magallana</taxon>
    </lineage>
</organism>
<dbReference type="AlphaFoldDB" id="A0A8W8K315"/>